<dbReference type="SUPFAM" id="SSF46785">
    <property type="entry name" value="Winged helix' DNA-binding domain"/>
    <property type="match status" value="1"/>
</dbReference>
<evidence type="ECO:0000313" key="15">
    <source>
        <dbReference type="EMBL" id="KAB1080645.1"/>
    </source>
</evidence>
<dbReference type="RefSeq" id="WP_150998008.1">
    <property type="nucleotide sequence ID" value="NZ_BPQY01000002.1"/>
</dbReference>
<dbReference type="Gene3D" id="1.10.60.10">
    <property type="entry name" value="Iron dependent repressor, metal binding and dimerisation domain"/>
    <property type="match status" value="1"/>
</dbReference>
<evidence type="ECO:0000256" key="1">
    <source>
        <dbReference type="ARBA" id="ARBA00004496"/>
    </source>
</evidence>
<dbReference type="InterPro" id="IPR022689">
    <property type="entry name" value="Iron_dep_repressor"/>
</dbReference>
<dbReference type="InterPro" id="IPR022687">
    <property type="entry name" value="HTH_DTXR"/>
</dbReference>
<dbReference type="Pfam" id="PF01325">
    <property type="entry name" value="Fe_dep_repress"/>
    <property type="match status" value="1"/>
</dbReference>
<evidence type="ECO:0000256" key="8">
    <source>
        <dbReference type="ARBA" id="ARBA00023125"/>
    </source>
</evidence>
<keyword evidence="6" id="KW-0678">Repressor</keyword>
<dbReference type="GO" id="GO:0005737">
    <property type="term" value="C:cytoplasm"/>
    <property type="evidence" value="ECO:0007669"/>
    <property type="project" value="UniProtKB-SubCell"/>
</dbReference>
<dbReference type="InterPro" id="IPR001367">
    <property type="entry name" value="Fe_dep_repressor"/>
</dbReference>
<evidence type="ECO:0000256" key="12">
    <source>
        <dbReference type="ARBA" id="ARBA00025185"/>
    </source>
</evidence>
<dbReference type="InterPro" id="IPR036388">
    <property type="entry name" value="WH-like_DNA-bd_sf"/>
</dbReference>
<dbReference type="GO" id="GO:0046983">
    <property type="term" value="F:protein dimerization activity"/>
    <property type="evidence" value="ECO:0007669"/>
    <property type="project" value="InterPro"/>
</dbReference>
<dbReference type="SUPFAM" id="SSF47979">
    <property type="entry name" value="Iron-dependent repressor protein, dimerization domain"/>
    <property type="match status" value="1"/>
</dbReference>
<dbReference type="Pfam" id="PF02742">
    <property type="entry name" value="Fe_dep_repr_C"/>
    <property type="match status" value="1"/>
</dbReference>
<dbReference type="PANTHER" id="PTHR33238:SF11">
    <property type="entry name" value="TRANSCRIPTIONAL REGULATOR MNTR"/>
    <property type="match status" value="1"/>
</dbReference>
<proteinExistence type="inferred from homology"/>
<sequence length="150" mass="16816">MQEPSRPEPALLDPEVHVESFRQAREARRLELVEDYVELIADLIGDGGEARQVDIAARLGVAQPTVAKMLKRLAEEGFVQQRPYRGVFLTEAGRVLAEQSRERHRIVEGFLCALGVSPETARRDAEGIEHHVSTETLEAFRRFAAGERNA</sequence>
<dbReference type="OrthoDB" id="9791355at2"/>
<dbReference type="SMART" id="SM00529">
    <property type="entry name" value="HTH_DTXR"/>
    <property type="match status" value="1"/>
</dbReference>
<comment type="subunit">
    <text evidence="3">Homodimer.</text>
</comment>
<keyword evidence="7" id="KW-0805">Transcription regulation</keyword>
<dbReference type="InterPro" id="IPR000835">
    <property type="entry name" value="HTH_MarR-typ"/>
</dbReference>
<evidence type="ECO:0000256" key="4">
    <source>
        <dbReference type="ARBA" id="ARBA00022386"/>
    </source>
</evidence>
<keyword evidence="10" id="KW-0804">Transcription</keyword>
<dbReference type="PROSITE" id="PS50944">
    <property type="entry name" value="HTH_DTXR"/>
    <property type="match status" value="1"/>
</dbReference>
<gene>
    <name evidence="15" type="primary">mntR</name>
    <name evidence="15" type="ORF">F6X53_05545</name>
</gene>
<dbReference type="GO" id="GO:0003677">
    <property type="term" value="F:DNA binding"/>
    <property type="evidence" value="ECO:0007669"/>
    <property type="project" value="UniProtKB-KW"/>
</dbReference>
<organism evidence="15 16">
    <name type="scientific">Methylobacterium soli</name>
    <dbReference type="NCBI Taxonomy" id="553447"/>
    <lineage>
        <taxon>Bacteria</taxon>
        <taxon>Pseudomonadati</taxon>
        <taxon>Pseudomonadota</taxon>
        <taxon>Alphaproteobacteria</taxon>
        <taxon>Hyphomicrobiales</taxon>
        <taxon>Methylobacteriaceae</taxon>
        <taxon>Methylobacterium</taxon>
    </lineage>
</organism>
<comment type="caution">
    <text evidence="15">The sequence shown here is derived from an EMBL/GenBank/DDBJ whole genome shotgun (WGS) entry which is preliminary data.</text>
</comment>
<evidence type="ECO:0000256" key="9">
    <source>
        <dbReference type="ARBA" id="ARBA00023159"/>
    </source>
</evidence>
<dbReference type="InterPro" id="IPR050536">
    <property type="entry name" value="DtxR_MntR_Metal-Reg"/>
</dbReference>
<dbReference type="PANTHER" id="PTHR33238">
    <property type="entry name" value="IRON (METAL) DEPENDENT REPRESSOR, DTXR FAMILY"/>
    <property type="match status" value="1"/>
</dbReference>
<dbReference type="EMBL" id="VZZK01000004">
    <property type="protein sequence ID" value="KAB1080645.1"/>
    <property type="molecule type" value="Genomic_DNA"/>
</dbReference>
<reference evidence="15 16" key="1">
    <citation type="submission" date="2019-09" db="EMBL/GenBank/DDBJ databases">
        <title>YIM 48816 draft genome.</title>
        <authorList>
            <person name="Jiang L."/>
        </authorList>
    </citation>
    <scope>NUCLEOTIDE SEQUENCE [LARGE SCALE GENOMIC DNA]</scope>
    <source>
        <strain evidence="15 16">YIM 48816</strain>
    </source>
</reference>
<accession>A0A6L3TA08</accession>
<evidence type="ECO:0000256" key="6">
    <source>
        <dbReference type="ARBA" id="ARBA00022491"/>
    </source>
</evidence>
<evidence type="ECO:0000259" key="14">
    <source>
        <dbReference type="PROSITE" id="PS50944"/>
    </source>
</evidence>
<evidence type="ECO:0000256" key="3">
    <source>
        <dbReference type="ARBA" id="ARBA00011738"/>
    </source>
</evidence>
<evidence type="ECO:0000256" key="5">
    <source>
        <dbReference type="ARBA" id="ARBA00022490"/>
    </source>
</evidence>
<evidence type="ECO:0000256" key="2">
    <source>
        <dbReference type="ARBA" id="ARBA00007871"/>
    </source>
</evidence>
<comment type="subcellular location">
    <subcellularLocation>
        <location evidence="1">Cytoplasm</location>
    </subcellularLocation>
</comment>
<keyword evidence="11" id="KW-0464">Manganese</keyword>
<evidence type="ECO:0000313" key="16">
    <source>
        <dbReference type="Proteomes" id="UP000474159"/>
    </source>
</evidence>
<dbReference type="NCBIfam" id="NF008273">
    <property type="entry name" value="PRK11050.1"/>
    <property type="match status" value="1"/>
</dbReference>
<protein>
    <recommendedName>
        <fullName evidence="4">Transcriptional regulator MntR</fullName>
    </recommendedName>
    <alternativeName>
        <fullName evidence="13">Manganese transport regulator</fullName>
    </alternativeName>
</protein>
<dbReference type="InterPro" id="IPR036390">
    <property type="entry name" value="WH_DNA-bd_sf"/>
</dbReference>
<dbReference type="GO" id="GO:0046914">
    <property type="term" value="F:transition metal ion binding"/>
    <property type="evidence" value="ECO:0007669"/>
    <property type="project" value="InterPro"/>
</dbReference>
<dbReference type="AlphaFoldDB" id="A0A6L3TA08"/>
<dbReference type="GO" id="GO:0003700">
    <property type="term" value="F:DNA-binding transcription factor activity"/>
    <property type="evidence" value="ECO:0007669"/>
    <property type="project" value="InterPro"/>
</dbReference>
<dbReference type="SMART" id="SM00347">
    <property type="entry name" value="HTH_MARR"/>
    <property type="match status" value="1"/>
</dbReference>
<keyword evidence="8" id="KW-0238">DNA-binding</keyword>
<keyword evidence="9" id="KW-0010">Activator</keyword>
<evidence type="ECO:0000256" key="7">
    <source>
        <dbReference type="ARBA" id="ARBA00023015"/>
    </source>
</evidence>
<keyword evidence="16" id="KW-1185">Reference proteome</keyword>
<comment type="function">
    <text evidence="12">In the presence of manganese, represses expression of mntH and mntS. Up-regulates expression of mntP.</text>
</comment>
<evidence type="ECO:0000256" key="11">
    <source>
        <dbReference type="ARBA" id="ARBA00023211"/>
    </source>
</evidence>
<dbReference type="InterPro" id="IPR036421">
    <property type="entry name" value="Fe_dep_repressor_sf"/>
</dbReference>
<name>A0A6L3TA08_9HYPH</name>
<dbReference type="Proteomes" id="UP000474159">
    <property type="component" value="Unassembled WGS sequence"/>
</dbReference>
<dbReference type="Gene3D" id="1.10.10.10">
    <property type="entry name" value="Winged helix-like DNA-binding domain superfamily/Winged helix DNA-binding domain"/>
    <property type="match status" value="1"/>
</dbReference>
<evidence type="ECO:0000256" key="10">
    <source>
        <dbReference type="ARBA" id="ARBA00023163"/>
    </source>
</evidence>
<feature type="domain" description="HTH dtxR-type" evidence="14">
    <location>
        <begin position="29"/>
        <end position="90"/>
    </location>
</feature>
<keyword evidence="5" id="KW-0963">Cytoplasm</keyword>
<evidence type="ECO:0000256" key="13">
    <source>
        <dbReference type="ARBA" id="ARBA00032593"/>
    </source>
</evidence>
<comment type="similarity">
    <text evidence="2">Belongs to the DtxR/MntR family.</text>
</comment>